<dbReference type="Gene3D" id="3.90.1690.10">
    <property type="entry name" value="phage-related protein like domain"/>
    <property type="match status" value="1"/>
</dbReference>
<dbReference type="AlphaFoldDB" id="A0A3S1BNZ6"/>
<feature type="region of interest" description="Disordered" evidence="1">
    <location>
        <begin position="56"/>
        <end position="97"/>
    </location>
</feature>
<dbReference type="OrthoDB" id="572526at2"/>
<protein>
    <recommendedName>
        <fullName evidence="4">Phage capsid protein</fullName>
    </recommendedName>
</protein>
<keyword evidence="3" id="KW-1185">Reference proteome</keyword>
<evidence type="ECO:0000313" key="2">
    <source>
        <dbReference type="EMBL" id="RUS92512.1"/>
    </source>
</evidence>
<evidence type="ECO:0000256" key="1">
    <source>
        <dbReference type="SAM" id="MobiDB-lite"/>
    </source>
</evidence>
<dbReference type="InterPro" id="IPR053738">
    <property type="entry name" value="Lambda_capsid_assembly"/>
</dbReference>
<evidence type="ECO:0000313" key="3">
    <source>
        <dbReference type="Proteomes" id="UP000276103"/>
    </source>
</evidence>
<comment type="caution">
    <text evidence="2">The sequence shown here is derived from an EMBL/GenBank/DDBJ whole genome shotgun (WGS) entry which is preliminary data.</text>
</comment>
<evidence type="ECO:0008006" key="4">
    <source>
        <dbReference type="Google" id="ProtNLM"/>
    </source>
</evidence>
<name>A0A3S1BNZ6_ANAVA</name>
<dbReference type="Proteomes" id="UP000276103">
    <property type="component" value="Unassembled WGS sequence"/>
</dbReference>
<dbReference type="RefSeq" id="WP_127056773.1">
    <property type="nucleotide sequence ID" value="NZ_RSCM01000027.1"/>
</dbReference>
<gene>
    <name evidence="2" type="ORF">DSM107003_49950</name>
</gene>
<dbReference type="EMBL" id="RSCM01000027">
    <property type="protein sequence ID" value="RUS92512.1"/>
    <property type="molecule type" value="Genomic_DNA"/>
</dbReference>
<organism evidence="2 3">
    <name type="scientific">Trichormus variabilis SAG 1403-4b</name>
    <dbReference type="NCBI Taxonomy" id="447716"/>
    <lineage>
        <taxon>Bacteria</taxon>
        <taxon>Bacillati</taxon>
        <taxon>Cyanobacteriota</taxon>
        <taxon>Cyanophyceae</taxon>
        <taxon>Nostocales</taxon>
        <taxon>Nostocaceae</taxon>
        <taxon>Trichormus</taxon>
    </lineage>
</organism>
<reference evidence="2 3" key="1">
    <citation type="journal article" date="2019" name="Genome Biol. Evol.">
        <title>Day and night: Metabolic profiles and evolutionary relationships of six axenic non-marine cyanobacteria.</title>
        <authorList>
            <person name="Will S.E."/>
            <person name="Henke P."/>
            <person name="Boedeker C."/>
            <person name="Huang S."/>
            <person name="Brinkmann H."/>
            <person name="Rohde M."/>
            <person name="Jarek M."/>
            <person name="Friedl T."/>
            <person name="Seufert S."/>
            <person name="Schumacher M."/>
            <person name="Overmann J."/>
            <person name="Neumann-Schaal M."/>
            <person name="Petersen J."/>
        </authorList>
    </citation>
    <scope>NUCLEOTIDE SEQUENCE [LARGE SCALE GENOMIC DNA]</scope>
    <source>
        <strain evidence="2 3">SAG 1403-4b</strain>
    </source>
</reference>
<accession>A0A3S1BNZ6</accession>
<proteinExistence type="predicted"/>
<feature type="compositionally biased region" description="Polar residues" evidence="1">
    <location>
        <begin position="70"/>
        <end position="79"/>
    </location>
</feature>
<sequence>MTNAPFPIDPALTAVAISYKNSKLIADEVMPRVPVARQEFKWWKFSMEENFRIPDTRVGRTSKPNEVEFSASQETSSTDDFGLDDPIPQNDIENASEGYDPVMRATESLTDLVLLDREKRVADLVFNLNSYPSTQRVTLSGSSQFSDPSSTPISVIADAMDAMIMRPNIMVIGRGAFSPLVRHPHIMKAFNGNDGDRGRATAKFLAELFELDMVHIGEAWSVTSRKGQPTTTARLWGKHIALLHRDGLANPAAGTAGRPTFGFTAQWGTRIAGKKSDADIGLRGGMRVRSGESVKEKICASDFGYYIQNAAA</sequence>
<feature type="compositionally biased region" description="Basic and acidic residues" evidence="1">
    <location>
        <begin position="56"/>
        <end position="66"/>
    </location>
</feature>